<comment type="caution">
    <text evidence="1">The sequence shown here is derived from an EMBL/GenBank/DDBJ whole genome shotgun (WGS) entry which is preliminary data.</text>
</comment>
<dbReference type="SUPFAM" id="SSF56235">
    <property type="entry name" value="N-terminal nucleophile aminohydrolases (Ntn hydrolases)"/>
    <property type="match status" value="1"/>
</dbReference>
<sequence length="64" mass="6973">FYQGELSAGICEEIQSNGGIINEQDLTTYHARVKPALKVKLENHYTAYGVPPPASSAITLLILK</sequence>
<name>A0A815XTS1_9BILA</name>
<feature type="non-terminal residue" evidence="1">
    <location>
        <position position="64"/>
    </location>
</feature>
<evidence type="ECO:0000313" key="2">
    <source>
        <dbReference type="Proteomes" id="UP000663845"/>
    </source>
</evidence>
<dbReference type="InterPro" id="IPR029055">
    <property type="entry name" value="Ntn_hydrolases_N"/>
</dbReference>
<organism evidence="1 2">
    <name type="scientific">Adineta steineri</name>
    <dbReference type="NCBI Taxonomy" id="433720"/>
    <lineage>
        <taxon>Eukaryota</taxon>
        <taxon>Metazoa</taxon>
        <taxon>Spiralia</taxon>
        <taxon>Gnathifera</taxon>
        <taxon>Rotifera</taxon>
        <taxon>Eurotatoria</taxon>
        <taxon>Bdelloidea</taxon>
        <taxon>Adinetida</taxon>
        <taxon>Adinetidae</taxon>
        <taxon>Adineta</taxon>
    </lineage>
</organism>
<dbReference type="GO" id="GO:0006751">
    <property type="term" value="P:glutathione catabolic process"/>
    <property type="evidence" value="ECO:0007669"/>
    <property type="project" value="InterPro"/>
</dbReference>
<evidence type="ECO:0000313" key="1">
    <source>
        <dbReference type="EMBL" id="CAF1562414.1"/>
    </source>
</evidence>
<dbReference type="PANTHER" id="PTHR11686:SF9">
    <property type="entry name" value="RE13973P"/>
    <property type="match status" value="1"/>
</dbReference>
<dbReference type="Pfam" id="PF01019">
    <property type="entry name" value="G_glu_transpept"/>
    <property type="match status" value="1"/>
</dbReference>
<dbReference type="GO" id="GO:0005886">
    <property type="term" value="C:plasma membrane"/>
    <property type="evidence" value="ECO:0007669"/>
    <property type="project" value="TreeGrafter"/>
</dbReference>
<dbReference type="AlphaFoldDB" id="A0A815XTS1"/>
<gene>
    <name evidence="1" type="ORF">JYZ213_LOCUS46953</name>
</gene>
<dbReference type="PANTHER" id="PTHR11686">
    <property type="entry name" value="GAMMA GLUTAMYL TRANSPEPTIDASE"/>
    <property type="match status" value="1"/>
</dbReference>
<feature type="non-terminal residue" evidence="1">
    <location>
        <position position="1"/>
    </location>
</feature>
<proteinExistence type="predicted"/>
<dbReference type="GO" id="GO:0036374">
    <property type="term" value="F:glutathione hydrolase activity"/>
    <property type="evidence" value="ECO:0007669"/>
    <property type="project" value="InterPro"/>
</dbReference>
<reference evidence="1" key="1">
    <citation type="submission" date="2021-02" db="EMBL/GenBank/DDBJ databases">
        <authorList>
            <person name="Nowell W R."/>
        </authorList>
    </citation>
    <scope>NUCLEOTIDE SEQUENCE</scope>
</reference>
<dbReference type="InterPro" id="IPR000101">
    <property type="entry name" value="GGT_peptidase"/>
</dbReference>
<protein>
    <submittedName>
        <fullName evidence="1">Uncharacterized protein</fullName>
    </submittedName>
</protein>
<accession>A0A815XTS1</accession>
<dbReference type="EMBL" id="CAJNOG010006821">
    <property type="protein sequence ID" value="CAF1562414.1"/>
    <property type="molecule type" value="Genomic_DNA"/>
</dbReference>
<dbReference type="Proteomes" id="UP000663845">
    <property type="component" value="Unassembled WGS sequence"/>
</dbReference>